<feature type="repeat" description="TPR" evidence="7">
    <location>
        <begin position="409"/>
        <end position="442"/>
    </location>
</feature>
<feature type="region of interest" description="Disordered" evidence="8">
    <location>
        <begin position="151"/>
        <end position="170"/>
    </location>
</feature>
<keyword evidence="3" id="KW-0498">Mitosis</keyword>
<feature type="repeat" description="TPR" evidence="7">
    <location>
        <begin position="477"/>
        <end position="510"/>
    </location>
</feature>
<dbReference type="InterPro" id="IPR011990">
    <property type="entry name" value="TPR-like_helical_dom_sf"/>
</dbReference>
<dbReference type="Pfam" id="PF13181">
    <property type="entry name" value="TPR_8"/>
    <property type="match status" value="3"/>
</dbReference>
<feature type="repeat" description="TPR" evidence="7">
    <location>
        <begin position="443"/>
        <end position="476"/>
    </location>
</feature>
<dbReference type="RefSeq" id="XP_001647080.1">
    <property type="nucleotide sequence ID" value="XM_001647030.1"/>
</dbReference>
<evidence type="ECO:0000256" key="2">
    <source>
        <dbReference type="ARBA" id="ARBA00022737"/>
    </source>
</evidence>
<dbReference type="Proteomes" id="UP000000267">
    <property type="component" value="Unassembled WGS sequence"/>
</dbReference>
<dbReference type="GO" id="GO:0005680">
    <property type="term" value="C:anaphase-promoting complex"/>
    <property type="evidence" value="ECO:0007669"/>
    <property type="project" value="EnsemblFungi"/>
</dbReference>
<dbReference type="FunFam" id="1.25.40.10:FF:000926">
    <property type="entry name" value="Anaphase-promoting complex subunit CDC23"/>
    <property type="match status" value="1"/>
</dbReference>
<keyword evidence="4" id="KW-0833">Ubl conjugation pathway</keyword>
<organism evidence="11">
    <name type="scientific">Vanderwaltozyma polyspora (strain ATCC 22028 / DSM 70294 / BCRC 21397 / CBS 2163 / NBRC 10782 / NRRL Y-8283 / UCD 57-17)</name>
    <name type="common">Kluyveromyces polysporus</name>
    <dbReference type="NCBI Taxonomy" id="436907"/>
    <lineage>
        <taxon>Eukaryota</taxon>
        <taxon>Fungi</taxon>
        <taxon>Dikarya</taxon>
        <taxon>Ascomycota</taxon>
        <taxon>Saccharomycotina</taxon>
        <taxon>Saccharomycetes</taxon>
        <taxon>Saccharomycetales</taxon>
        <taxon>Saccharomycetaceae</taxon>
        <taxon>Vanderwaltozyma</taxon>
    </lineage>
</organism>
<dbReference type="EMBL" id="DS480381">
    <property type="protein sequence ID" value="EDO19222.1"/>
    <property type="molecule type" value="Genomic_DNA"/>
</dbReference>
<evidence type="ECO:0000259" key="9">
    <source>
        <dbReference type="Pfam" id="PF04049"/>
    </source>
</evidence>
<keyword evidence="1" id="KW-0132">Cell division</keyword>
<dbReference type="InterPro" id="IPR019734">
    <property type="entry name" value="TPR_rpt"/>
</dbReference>
<name>A7TEX6_VANPO</name>
<dbReference type="GO" id="GO:0030332">
    <property type="term" value="F:cyclin binding"/>
    <property type="evidence" value="ECO:0007669"/>
    <property type="project" value="EnsemblFungi"/>
</dbReference>
<sequence>MSQEIQWVVVRDIRNNLRVSSKELCELKLYKSSKWSSEALCGMVHLPEGRRLSGGGVGDDGYESPLKSRKNHDGNVCGVFEGSSRCLSNQLTPEEYDLYLLGSSLFDCKEFDRCSYFLKEVSNPKLKFLKLYCDYLSWDKKSQEKMESLLTTGKIPSSKNNDDQDNDRNNDSIINFQLERNSQNVSMGDGHVTSVSVILNELNTYLNEFKLKNRKESEYEKMGLGIALLYYLRGILEKAENNKSQAMSSFLKSLSIYSFNWACWLELSDCITRADESLLLLKYLSERFTLDGTYNYGAQQDTKQNVLIKFFKLNLFQEFNGNLDEFIDDLEYLLGIFPNFSYLKAQNALINYNYMDYLNSEQLFEQIIKADPYRLDDLDVYSNILYVMQKHPKLSYLAQFSSQVDRFRPETCCIIANYYSARQEHEKSIMYFRRALTLNKKNTSAWTLMGHEFVELKNSQAAIECYRRAVDINPRDFKAWYGLGQAYEVLDMHLYSLYYFQKACTLKPLDKRMWQALASCYAKVGNIRDSIKSYERALQLSLNADQDSTLLYRLAELYEQIHDVESCKNFMIKCVEIEKATEGMVTEETAKAHLWLARYEMKRRNYEEAYNYAVGVSHGTSQDIEEARAITRDCRRRLQ</sequence>
<evidence type="ECO:0000256" key="1">
    <source>
        <dbReference type="ARBA" id="ARBA00022618"/>
    </source>
</evidence>
<evidence type="ECO:0000256" key="7">
    <source>
        <dbReference type="PROSITE-ProRule" id="PRU00339"/>
    </source>
</evidence>
<dbReference type="STRING" id="436907.A7TEX6"/>
<dbReference type="PANTHER" id="PTHR12558">
    <property type="entry name" value="CELL DIVISION CYCLE 16,23,27"/>
    <property type="match status" value="1"/>
</dbReference>
<keyword evidence="11" id="KW-1185">Reference proteome</keyword>
<evidence type="ECO:0000313" key="10">
    <source>
        <dbReference type="EMBL" id="EDO19222.1"/>
    </source>
</evidence>
<dbReference type="OrthoDB" id="10262026at2759"/>
<evidence type="ECO:0000256" key="5">
    <source>
        <dbReference type="ARBA" id="ARBA00022803"/>
    </source>
</evidence>
<dbReference type="InterPro" id="IPR007192">
    <property type="entry name" value="APC8"/>
</dbReference>
<dbReference type="GO" id="GO:0051301">
    <property type="term" value="P:cell division"/>
    <property type="evidence" value="ECO:0007669"/>
    <property type="project" value="UniProtKB-KW"/>
</dbReference>
<dbReference type="GO" id="GO:0031145">
    <property type="term" value="P:anaphase-promoting complex-dependent catabolic process"/>
    <property type="evidence" value="ECO:0007669"/>
    <property type="project" value="EnsemblFungi"/>
</dbReference>
<protein>
    <recommendedName>
        <fullName evidence="9">Cdc23 domain-containing protein</fullName>
    </recommendedName>
</protein>
<dbReference type="eggNOG" id="KOG1155">
    <property type="taxonomic scope" value="Eukaryota"/>
</dbReference>
<feature type="compositionally biased region" description="Basic and acidic residues" evidence="8">
    <location>
        <begin position="160"/>
        <end position="170"/>
    </location>
</feature>
<dbReference type="KEGG" id="vpo:Kpol_1050p82"/>
<keyword evidence="2" id="KW-0677">Repeat</keyword>
<dbReference type="Pfam" id="PF04049">
    <property type="entry name" value="ANAPC8"/>
    <property type="match status" value="1"/>
</dbReference>
<evidence type="ECO:0000256" key="6">
    <source>
        <dbReference type="ARBA" id="ARBA00023306"/>
    </source>
</evidence>
<dbReference type="GeneID" id="5547556"/>
<dbReference type="GO" id="GO:0061630">
    <property type="term" value="F:ubiquitin protein ligase activity"/>
    <property type="evidence" value="ECO:0007669"/>
    <property type="project" value="EnsemblFungi"/>
</dbReference>
<keyword evidence="5 7" id="KW-0802">TPR repeat</keyword>
<dbReference type="GO" id="GO:0016567">
    <property type="term" value="P:protein ubiquitination"/>
    <property type="evidence" value="ECO:0007669"/>
    <property type="project" value="EnsemblFungi"/>
</dbReference>
<dbReference type="InParanoid" id="A7TEX6"/>
<dbReference type="SMART" id="SM00028">
    <property type="entry name" value="TPR"/>
    <property type="match status" value="6"/>
</dbReference>
<feature type="repeat" description="TPR" evidence="7">
    <location>
        <begin position="511"/>
        <end position="544"/>
    </location>
</feature>
<proteinExistence type="predicted"/>
<dbReference type="Pfam" id="PF13414">
    <property type="entry name" value="TPR_11"/>
    <property type="match status" value="1"/>
</dbReference>
<keyword evidence="6" id="KW-0131">Cell cycle</keyword>
<gene>
    <name evidence="10" type="ORF">Kpol_1050p82</name>
</gene>
<dbReference type="Gene3D" id="1.25.40.10">
    <property type="entry name" value="Tetratricopeptide repeat domain"/>
    <property type="match status" value="2"/>
</dbReference>
<dbReference type="FunCoup" id="A7TEX6">
    <property type="interactions" value="1115"/>
</dbReference>
<accession>A7TEX6</accession>
<feature type="domain" description="Cdc23" evidence="9">
    <location>
        <begin position="13"/>
        <end position="348"/>
    </location>
</feature>
<evidence type="ECO:0000313" key="11">
    <source>
        <dbReference type="Proteomes" id="UP000000267"/>
    </source>
</evidence>
<dbReference type="SUPFAM" id="SSF48452">
    <property type="entry name" value="TPR-like"/>
    <property type="match status" value="2"/>
</dbReference>
<dbReference type="PANTHER" id="PTHR12558:SF10">
    <property type="entry name" value="CELL DIVISION CYCLE PROTEIN 23 HOMOLOG"/>
    <property type="match status" value="1"/>
</dbReference>
<dbReference type="GO" id="GO:0045842">
    <property type="term" value="P:positive regulation of mitotic metaphase/anaphase transition"/>
    <property type="evidence" value="ECO:0007669"/>
    <property type="project" value="TreeGrafter"/>
</dbReference>
<dbReference type="AlphaFoldDB" id="A7TEX6"/>
<evidence type="ECO:0000256" key="8">
    <source>
        <dbReference type="SAM" id="MobiDB-lite"/>
    </source>
</evidence>
<evidence type="ECO:0000256" key="4">
    <source>
        <dbReference type="ARBA" id="ARBA00022786"/>
    </source>
</evidence>
<dbReference type="HOGENOM" id="CLU_018320_2_1_1"/>
<evidence type="ECO:0000256" key="3">
    <source>
        <dbReference type="ARBA" id="ARBA00022776"/>
    </source>
</evidence>
<reference evidence="10 11" key="1">
    <citation type="journal article" date="2007" name="Proc. Natl. Acad. Sci. U.S.A.">
        <title>Independent sorting-out of thousands of duplicated gene pairs in two yeast species descended from a whole-genome duplication.</title>
        <authorList>
            <person name="Scannell D.R."/>
            <person name="Frank A.C."/>
            <person name="Conant G.C."/>
            <person name="Byrne K.P."/>
            <person name="Woolfit M."/>
            <person name="Wolfe K.H."/>
        </authorList>
    </citation>
    <scope>NUCLEOTIDE SEQUENCE [LARGE SCALE GENOMIC DNA]</scope>
    <source>
        <strain evidence="11">ATCC 22028 / DSM 70294 / BCRC 21397 / CBS 2163 / NBRC 10782 / NRRL Y-8283 / UCD 57-17</strain>
    </source>
</reference>
<dbReference type="PhylomeDB" id="A7TEX6"/>
<dbReference type="PROSITE" id="PS50005">
    <property type="entry name" value="TPR"/>
    <property type="match status" value="4"/>
</dbReference>
<dbReference type="OMA" id="ERCLYHS"/>